<evidence type="ECO:0000313" key="11">
    <source>
        <dbReference type="Proteomes" id="UP001558613"/>
    </source>
</evidence>
<evidence type="ECO:0000259" key="9">
    <source>
        <dbReference type="SMART" id="SM00039"/>
    </source>
</evidence>
<dbReference type="InterPro" id="IPR018446">
    <property type="entry name" value="Corticotropin-releasing_fac_CS"/>
</dbReference>
<comment type="caution">
    <text evidence="10">The sequence shown here is derived from an EMBL/GenBank/DDBJ whole genome shotgun (WGS) entry which is preliminary data.</text>
</comment>
<name>A0ABR3LA95_9TELE</name>
<dbReference type="Gene3D" id="6.10.250.1920">
    <property type="match status" value="1"/>
</dbReference>
<dbReference type="SMART" id="SM00039">
    <property type="entry name" value="CRF"/>
    <property type="match status" value="1"/>
</dbReference>
<evidence type="ECO:0000313" key="10">
    <source>
        <dbReference type="EMBL" id="KAL1248577.1"/>
    </source>
</evidence>
<keyword evidence="4" id="KW-0165">Cleavage on pair of basic residues</keyword>
<keyword evidence="5" id="KW-0372">Hormone</keyword>
<evidence type="ECO:0000256" key="1">
    <source>
        <dbReference type="ARBA" id="ARBA00004613"/>
    </source>
</evidence>
<evidence type="ECO:0000256" key="5">
    <source>
        <dbReference type="ARBA" id="ARBA00022702"/>
    </source>
</evidence>
<comment type="similarity">
    <text evidence="2">Belongs to the sauvagine/corticotropin-releasing factor/urotensin I family.</text>
</comment>
<evidence type="ECO:0000256" key="7">
    <source>
        <dbReference type="ARBA" id="ARBA00022815"/>
    </source>
</evidence>
<protein>
    <recommendedName>
        <fullName evidence="9">Corticotropin-releasing factor domain-containing protein</fullName>
    </recommendedName>
</protein>
<organism evidence="10 11">
    <name type="scientific">Cirrhinus molitorella</name>
    <name type="common">mud carp</name>
    <dbReference type="NCBI Taxonomy" id="172907"/>
    <lineage>
        <taxon>Eukaryota</taxon>
        <taxon>Metazoa</taxon>
        <taxon>Chordata</taxon>
        <taxon>Craniata</taxon>
        <taxon>Vertebrata</taxon>
        <taxon>Euteleostomi</taxon>
        <taxon>Actinopterygii</taxon>
        <taxon>Neopterygii</taxon>
        <taxon>Teleostei</taxon>
        <taxon>Ostariophysi</taxon>
        <taxon>Cypriniformes</taxon>
        <taxon>Cyprinidae</taxon>
        <taxon>Labeoninae</taxon>
        <taxon>Labeonini</taxon>
        <taxon>Cirrhinus</taxon>
    </lineage>
</organism>
<comment type="subcellular location">
    <subcellularLocation>
        <location evidence="1">Secreted</location>
    </subcellularLocation>
</comment>
<evidence type="ECO:0000256" key="2">
    <source>
        <dbReference type="ARBA" id="ARBA00009287"/>
    </source>
</evidence>
<dbReference type="PANTHER" id="PTHR15035">
    <property type="entry name" value="CORTICOLIBERIN/UROCORTIN"/>
    <property type="match status" value="1"/>
</dbReference>
<dbReference type="EMBL" id="JAYMGO010000024">
    <property type="protein sequence ID" value="KAL1248577.1"/>
    <property type="molecule type" value="Genomic_DNA"/>
</dbReference>
<evidence type="ECO:0000256" key="3">
    <source>
        <dbReference type="ARBA" id="ARBA00022525"/>
    </source>
</evidence>
<feature type="region of interest" description="Disordered" evidence="8">
    <location>
        <begin position="1"/>
        <end position="34"/>
    </location>
</feature>
<keyword evidence="11" id="KW-1185">Reference proteome</keyword>
<dbReference type="Pfam" id="PF00473">
    <property type="entry name" value="CRF"/>
    <property type="match status" value="1"/>
</dbReference>
<reference evidence="10 11" key="1">
    <citation type="submission" date="2023-09" db="EMBL/GenBank/DDBJ databases">
        <authorList>
            <person name="Wang M."/>
        </authorList>
    </citation>
    <scope>NUCLEOTIDE SEQUENCE [LARGE SCALE GENOMIC DNA]</scope>
    <source>
        <strain evidence="10">GT-2023</strain>
        <tissue evidence="10">Liver</tissue>
    </source>
</reference>
<keyword evidence="7" id="KW-0027">Amidation</keyword>
<gene>
    <name evidence="10" type="ORF">QQF64_021895</name>
</gene>
<dbReference type="PRINTS" id="PR01612">
    <property type="entry name" value="CRFFAMILY"/>
</dbReference>
<dbReference type="PROSITE" id="PS00511">
    <property type="entry name" value="CRF"/>
    <property type="match status" value="1"/>
</dbReference>
<proteinExistence type="inferred from homology"/>
<sequence>MPSDWHSESRCKGARAKCSISQPPSWPEQSEGGGQHLTAVAPRVTWSCRCASVITGTHSSVCAVWISNSWKTDAPRKVQNPSKDIPFTHRFSSPLFDMKLNFLVTTVALLVAFPPPYECRAIESSSNQPATDPDGERQSPPVWARLGEEYFIRLGNRNQNSPRSPADSFPETSQYSKRALQLQLTQRLLEGKVGNIGRLDGNYALRALDSVERERRSEEPPISLDLTFHLLREVLEMARAEQMAQQAHSNRKMMEIFGK</sequence>
<feature type="region of interest" description="Disordered" evidence="8">
    <location>
        <begin position="155"/>
        <end position="174"/>
    </location>
</feature>
<evidence type="ECO:0000256" key="6">
    <source>
        <dbReference type="ARBA" id="ARBA00022729"/>
    </source>
</evidence>
<feature type="domain" description="Corticotropin-releasing factor" evidence="9">
    <location>
        <begin position="218"/>
        <end position="257"/>
    </location>
</feature>
<keyword evidence="3" id="KW-0964">Secreted</keyword>
<evidence type="ECO:0000256" key="4">
    <source>
        <dbReference type="ARBA" id="ARBA00022685"/>
    </source>
</evidence>
<accession>A0ABR3LA95</accession>
<feature type="compositionally biased region" description="Basic and acidic residues" evidence="8">
    <location>
        <begin position="1"/>
        <end position="11"/>
    </location>
</feature>
<dbReference type="InterPro" id="IPR003620">
    <property type="entry name" value="Urocortin_CRF"/>
</dbReference>
<keyword evidence="6" id="KW-0732">Signal</keyword>
<dbReference type="InterPro" id="IPR000187">
    <property type="entry name" value="CRF"/>
</dbReference>
<evidence type="ECO:0000256" key="8">
    <source>
        <dbReference type="SAM" id="MobiDB-lite"/>
    </source>
</evidence>
<dbReference type="Proteomes" id="UP001558613">
    <property type="component" value="Unassembled WGS sequence"/>
</dbReference>
<dbReference type="PANTHER" id="PTHR15035:SF9">
    <property type="entry name" value="CORTICOLIBERIN"/>
    <property type="match status" value="1"/>
</dbReference>